<protein>
    <submittedName>
        <fullName evidence="1">Uncharacterized protein</fullName>
    </submittedName>
</protein>
<gene>
    <name evidence="1" type="ORF">MNOR_LOCUS17801</name>
</gene>
<evidence type="ECO:0000313" key="2">
    <source>
        <dbReference type="Proteomes" id="UP001497623"/>
    </source>
</evidence>
<proteinExistence type="predicted"/>
<dbReference type="AlphaFoldDB" id="A0AAV2QZG5"/>
<organism evidence="1 2">
    <name type="scientific">Meganyctiphanes norvegica</name>
    <name type="common">Northern krill</name>
    <name type="synonym">Thysanopoda norvegica</name>
    <dbReference type="NCBI Taxonomy" id="48144"/>
    <lineage>
        <taxon>Eukaryota</taxon>
        <taxon>Metazoa</taxon>
        <taxon>Ecdysozoa</taxon>
        <taxon>Arthropoda</taxon>
        <taxon>Crustacea</taxon>
        <taxon>Multicrustacea</taxon>
        <taxon>Malacostraca</taxon>
        <taxon>Eumalacostraca</taxon>
        <taxon>Eucarida</taxon>
        <taxon>Euphausiacea</taxon>
        <taxon>Euphausiidae</taxon>
        <taxon>Meganyctiphanes</taxon>
    </lineage>
</organism>
<evidence type="ECO:0000313" key="1">
    <source>
        <dbReference type="EMBL" id="CAL4104556.1"/>
    </source>
</evidence>
<keyword evidence="2" id="KW-1185">Reference proteome</keyword>
<accession>A0AAV2QZG5</accession>
<sequence>LCSVFDTATPQQHYQLPVTCVHIDSTVSMGLVSHLVVMSMAVLVVGGAPQFGYYGTPGCDYSFMPWFCPTSSTTRAPTGRYCDTWCEHPRGSGQYKCCDQVPDTMPDTNNSQDMLNDFTTCE</sequence>
<feature type="non-terminal residue" evidence="1">
    <location>
        <position position="122"/>
    </location>
</feature>
<name>A0AAV2QZG5_MEGNR</name>
<dbReference type="Proteomes" id="UP001497623">
    <property type="component" value="Unassembled WGS sequence"/>
</dbReference>
<dbReference type="EMBL" id="CAXKWB010012418">
    <property type="protein sequence ID" value="CAL4104556.1"/>
    <property type="molecule type" value="Genomic_DNA"/>
</dbReference>
<reference evidence="1 2" key="1">
    <citation type="submission" date="2024-05" db="EMBL/GenBank/DDBJ databases">
        <authorList>
            <person name="Wallberg A."/>
        </authorList>
    </citation>
    <scope>NUCLEOTIDE SEQUENCE [LARGE SCALE GENOMIC DNA]</scope>
</reference>
<feature type="non-terminal residue" evidence="1">
    <location>
        <position position="1"/>
    </location>
</feature>
<comment type="caution">
    <text evidence="1">The sequence shown here is derived from an EMBL/GenBank/DDBJ whole genome shotgun (WGS) entry which is preliminary data.</text>
</comment>